<comment type="subcellular location">
    <subcellularLocation>
        <location evidence="1">Endomembrane system</location>
        <topology evidence="1">Multi-pass membrane protein</topology>
    </subcellularLocation>
</comment>
<dbReference type="SUPFAM" id="SSF103481">
    <property type="entry name" value="Multidrug resistance efflux transporter EmrE"/>
    <property type="match status" value="2"/>
</dbReference>
<dbReference type="AlphaFoldDB" id="A0A3R9E8T6"/>
<dbReference type="GO" id="GO:0016020">
    <property type="term" value="C:membrane"/>
    <property type="evidence" value="ECO:0007669"/>
    <property type="project" value="InterPro"/>
</dbReference>
<feature type="transmembrane region" description="Helical" evidence="3">
    <location>
        <begin position="7"/>
        <end position="32"/>
    </location>
</feature>
<feature type="transmembrane region" description="Helical" evidence="3">
    <location>
        <begin position="182"/>
        <end position="202"/>
    </location>
</feature>
<name>A0A3R9E8T6_9BACI</name>
<feature type="transmembrane region" description="Helical" evidence="3">
    <location>
        <begin position="271"/>
        <end position="290"/>
    </location>
</feature>
<dbReference type="PANTHER" id="PTHR22911:SF79">
    <property type="entry name" value="MOBA-LIKE NTP TRANSFERASE DOMAIN-CONTAINING PROTEIN"/>
    <property type="match status" value="1"/>
</dbReference>
<accession>A0A3R9E8T6</accession>
<evidence type="ECO:0000256" key="2">
    <source>
        <dbReference type="ARBA" id="ARBA00007362"/>
    </source>
</evidence>
<evidence type="ECO:0000256" key="3">
    <source>
        <dbReference type="SAM" id="Phobius"/>
    </source>
</evidence>
<gene>
    <name evidence="5" type="ORF">EJA10_14245</name>
</gene>
<dbReference type="Pfam" id="PF00892">
    <property type="entry name" value="EamA"/>
    <property type="match status" value="2"/>
</dbReference>
<dbReference type="Gene3D" id="1.10.3730.20">
    <property type="match status" value="1"/>
</dbReference>
<feature type="transmembrane region" description="Helical" evidence="3">
    <location>
        <begin position="214"/>
        <end position="233"/>
    </location>
</feature>
<comment type="similarity">
    <text evidence="2">Belongs to the EamA transporter family.</text>
</comment>
<feature type="transmembrane region" description="Helical" evidence="3">
    <location>
        <begin position="150"/>
        <end position="170"/>
    </location>
</feature>
<proteinExistence type="inferred from homology"/>
<dbReference type="Proteomes" id="UP000279911">
    <property type="component" value="Unassembled WGS sequence"/>
</dbReference>
<organism evidence="5 6">
    <name type="scientific">Mesobacillus subterraneus</name>
    <dbReference type="NCBI Taxonomy" id="285983"/>
    <lineage>
        <taxon>Bacteria</taxon>
        <taxon>Bacillati</taxon>
        <taxon>Bacillota</taxon>
        <taxon>Bacilli</taxon>
        <taxon>Bacillales</taxon>
        <taxon>Bacillaceae</taxon>
        <taxon>Mesobacillus</taxon>
    </lineage>
</organism>
<keyword evidence="3" id="KW-0812">Transmembrane</keyword>
<keyword evidence="3" id="KW-1133">Transmembrane helix</keyword>
<dbReference type="STRING" id="285983.UB32_09495"/>
<dbReference type="PANTHER" id="PTHR22911">
    <property type="entry name" value="ACYL-MALONYL CONDENSING ENZYME-RELATED"/>
    <property type="match status" value="1"/>
</dbReference>
<keyword evidence="3" id="KW-0472">Membrane</keyword>
<comment type="caution">
    <text evidence="5">The sequence shown here is derived from an EMBL/GenBank/DDBJ whole genome shotgun (WGS) entry which is preliminary data.</text>
</comment>
<feature type="domain" description="EamA" evidence="4">
    <location>
        <begin position="7"/>
        <end position="139"/>
    </location>
</feature>
<protein>
    <submittedName>
        <fullName evidence="5">EamA family transporter</fullName>
    </submittedName>
</protein>
<dbReference type="InterPro" id="IPR000620">
    <property type="entry name" value="EamA_dom"/>
</dbReference>
<feature type="transmembrane region" description="Helical" evidence="3">
    <location>
        <begin position="38"/>
        <end position="56"/>
    </location>
</feature>
<evidence type="ECO:0000259" key="4">
    <source>
        <dbReference type="Pfam" id="PF00892"/>
    </source>
</evidence>
<sequence length="301" mass="32353">MTSKLPYIMIAFAAAMWGLIGFFVKGLTAAGFSAMEIVAIRVLTAAIILILVGIVYYRNHLKIRLQDLYLFVGTGILSIVFFNWSYFTAINLLSIPIAVALLYTSPAFVAILSFLFLKESINRKKLLAIVLTVIGCTLAAGITGKGGATFSVSSILIGLGAGFGYALYSIFGKIALRRYHPFTVTMYTFIVASAALVPTTGIAGKASSVFTGDIWLYAIGLGIFPTVLAYFAYSWGLERTESSTAAVVATLEPVIATMLGMIVYGDRLGSLQLLGSAMIIISVIAVNITLPKREQKKHFPV</sequence>
<dbReference type="RefSeq" id="WP_125480686.1">
    <property type="nucleotide sequence ID" value="NZ_RSFW01000015.1"/>
</dbReference>
<dbReference type="InterPro" id="IPR037185">
    <property type="entry name" value="EmrE-like"/>
</dbReference>
<reference evidence="6" key="1">
    <citation type="submission" date="2018-12" db="EMBL/GenBank/DDBJ databases">
        <title>Bacillus chawlae sp. nov., Bacillus glennii sp. nov., and Bacillus saganii sp. nov. Isolated from the Vehicle Assembly Building at Kennedy Space Center where the Viking Spacecraft were Assembled.</title>
        <authorList>
            <person name="Seuylemezian A."/>
            <person name="Vaishampayan P."/>
        </authorList>
    </citation>
    <scope>NUCLEOTIDE SEQUENCE [LARGE SCALE GENOMIC DNA]</scope>
    <source>
        <strain evidence="6">DSM 13966</strain>
    </source>
</reference>
<evidence type="ECO:0000313" key="5">
    <source>
        <dbReference type="EMBL" id="RSD26553.1"/>
    </source>
</evidence>
<feature type="transmembrane region" description="Helical" evidence="3">
    <location>
        <begin position="126"/>
        <end position="144"/>
    </location>
</feature>
<feature type="domain" description="EamA" evidence="4">
    <location>
        <begin position="154"/>
        <end position="287"/>
    </location>
</feature>
<feature type="transmembrane region" description="Helical" evidence="3">
    <location>
        <begin position="68"/>
        <end position="87"/>
    </location>
</feature>
<feature type="transmembrane region" description="Helical" evidence="3">
    <location>
        <begin position="245"/>
        <end position="265"/>
    </location>
</feature>
<feature type="transmembrane region" description="Helical" evidence="3">
    <location>
        <begin position="93"/>
        <end position="117"/>
    </location>
</feature>
<dbReference type="EMBL" id="RSFW01000015">
    <property type="protein sequence ID" value="RSD26553.1"/>
    <property type="molecule type" value="Genomic_DNA"/>
</dbReference>
<dbReference type="OrthoDB" id="6707571at2"/>
<evidence type="ECO:0000313" key="6">
    <source>
        <dbReference type="Proteomes" id="UP000279911"/>
    </source>
</evidence>
<evidence type="ECO:0000256" key="1">
    <source>
        <dbReference type="ARBA" id="ARBA00004127"/>
    </source>
</evidence>